<comment type="similarity">
    <text evidence="1">Belongs to the glycerophosphoryl diester phosphodiesterase family.</text>
</comment>
<evidence type="ECO:0000256" key="6">
    <source>
        <dbReference type="ARBA" id="ARBA00047512"/>
    </source>
</evidence>
<dbReference type="InterPro" id="IPR030395">
    <property type="entry name" value="GP_PDE_dom"/>
</dbReference>
<evidence type="ECO:0000256" key="1">
    <source>
        <dbReference type="ARBA" id="ARBA00007277"/>
    </source>
</evidence>
<keyword evidence="5" id="KW-0378">Hydrolase</keyword>
<dbReference type="GO" id="GO:0008889">
    <property type="term" value="F:glycerophosphodiester phosphodiesterase activity"/>
    <property type="evidence" value="ECO:0007669"/>
    <property type="project" value="UniProtKB-EC"/>
</dbReference>
<protein>
    <recommendedName>
        <fullName evidence="2">glycerophosphodiester phosphodiesterase</fullName>
        <ecNumber evidence="2">3.1.4.46</ecNumber>
    </recommendedName>
</protein>
<dbReference type="EC" id="3.1.4.46" evidence="2"/>
<reference evidence="8 9" key="1">
    <citation type="submission" date="2020-08" db="EMBL/GenBank/DDBJ databases">
        <title>Plant Genome Project.</title>
        <authorList>
            <person name="Zhang R.-G."/>
        </authorList>
    </citation>
    <scope>NUCLEOTIDE SEQUENCE [LARGE SCALE GENOMIC DNA]</scope>
    <source>
        <tissue evidence="8">Rhizome</tissue>
    </source>
</reference>
<dbReference type="EMBL" id="JACMSC010000012">
    <property type="protein sequence ID" value="KAG6496645.1"/>
    <property type="molecule type" value="Genomic_DNA"/>
</dbReference>
<dbReference type="Proteomes" id="UP000734854">
    <property type="component" value="Unassembled WGS sequence"/>
</dbReference>
<evidence type="ECO:0000256" key="4">
    <source>
        <dbReference type="ARBA" id="ARBA00022798"/>
    </source>
</evidence>
<organism evidence="8 9">
    <name type="scientific">Zingiber officinale</name>
    <name type="common">Ginger</name>
    <name type="synonym">Amomum zingiber</name>
    <dbReference type="NCBI Taxonomy" id="94328"/>
    <lineage>
        <taxon>Eukaryota</taxon>
        <taxon>Viridiplantae</taxon>
        <taxon>Streptophyta</taxon>
        <taxon>Embryophyta</taxon>
        <taxon>Tracheophyta</taxon>
        <taxon>Spermatophyta</taxon>
        <taxon>Magnoliopsida</taxon>
        <taxon>Liliopsida</taxon>
        <taxon>Zingiberales</taxon>
        <taxon>Zingiberaceae</taxon>
        <taxon>Zingiber</taxon>
    </lineage>
</organism>
<comment type="caution">
    <text evidence="8">The sequence shown here is derived from an EMBL/GenBank/DDBJ whole genome shotgun (WGS) entry which is preliminary data.</text>
</comment>
<evidence type="ECO:0000256" key="2">
    <source>
        <dbReference type="ARBA" id="ARBA00012247"/>
    </source>
</evidence>
<evidence type="ECO:0000259" key="7">
    <source>
        <dbReference type="PROSITE" id="PS51704"/>
    </source>
</evidence>
<evidence type="ECO:0000313" key="8">
    <source>
        <dbReference type="EMBL" id="KAG6496645.1"/>
    </source>
</evidence>
<proteinExistence type="inferred from homology"/>
<dbReference type="SUPFAM" id="SSF51695">
    <property type="entry name" value="PLC-like phosphodiesterases"/>
    <property type="match status" value="1"/>
</dbReference>
<dbReference type="PROSITE" id="PS51704">
    <property type="entry name" value="GP_PDE"/>
    <property type="match status" value="1"/>
</dbReference>
<evidence type="ECO:0000256" key="3">
    <source>
        <dbReference type="ARBA" id="ARBA00022729"/>
    </source>
</evidence>
<dbReference type="Pfam" id="PF03009">
    <property type="entry name" value="GDPD"/>
    <property type="match status" value="1"/>
</dbReference>
<dbReference type="PANTHER" id="PTHR43620">
    <property type="entry name" value="GLYCEROPHOSPHORYL DIESTER PHOSPHODIESTERASE"/>
    <property type="match status" value="1"/>
</dbReference>
<accession>A0A8J5L021</accession>
<keyword evidence="9" id="KW-1185">Reference proteome</keyword>
<evidence type="ECO:0000313" key="9">
    <source>
        <dbReference type="Proteomes" id="UP000734854"/>
    </source>
</evidence>
<keyword evidence="4" id="KW-0319">Glycerol metabolism</keyword>
<dbReference type="GO" id="GO:0006629">
    <property type="term" value="P:lipid metabolic process"/>
    <property type="evidence" value="ECO:0007669"/>
    <property type="project" value="InterPro"/>
</dbReference>
<dbReference type="Gene3D" id="3.20.20.190">
    <property type="entry name" value="Phosphatidylinositol (PI) phosphodiesterase"/>
    <property type="match status" value="1"/>
</dbReference>
<dbReference type="InterPro" id="IPR017946">
    <property type="entry name" value="PLC-like_Pdiesterase_TIM-brl"/>
</dbReference>
<gene>
    <name evidence="8" type="ORF">ZIOFF_044515</name>
</gene>
<evidence type="ECO:0000256" key="5">
    <source>
        <dbReference type="ARBA" id="ARBA00022801"/>
    </source>
</evidence>
<keyword evidence="3" id="KW-0732">Signal</keyword>
<dbReference type="AlphaFoldDB" id="A0A8J5L021"/>
<dbReference type="PANTHER" id="PTHR43620:SF7">
    <property type="entry name" value="GLYCEROPHOSPHODIESTER PHOSPHODIESTERASE GDPD5-RELATED"/>
    <property type="match status" value="1"/>
</dbReference>
<sequence>MPRWLQHAAFMAQQLGFSIVDSVISTLNDAGYNKTALEVMIQSSDSAVLVKFKQLTNYKLLYQIDKSIDDAISSSVVDIKRFANAVALQKQSIYPSSMLFTTGETGLVSQFHAAGLDVYAYVFRNEFISQPWDFLSDATVEINAYVNGIGVDGVITDFPGTAWRYKRSSCRNMGNTPNFMQPIQAGQLLQLMAPIELPPALSPMPPLTIADVVEPPLPSASATVAPGAAPPSPRPSSGHHNVAPLFFTLLMICVYLLI</sequence>
<dbReference type="GO" id="GO:0006071">
    <property type="term" value="P:glycerol metabolic process"/>
    <property type="evidence" value="ECO:0007669"/>
    <property type="project" value="UniProtKB-KW"/>
</dbReference>
<comment type="catalytic activity">
    <reaction evidence="6">
        <text>a sn-glycero-3-phosphodiester + H2O = an alcohol + sn-glycerol 3-phosphate + H(+)</text>
        <dbReference type="Rhea" id="RHEA:12969"/>
        <dbReference type="ChEBI" id="CHEBI:15377"/>
        <dbReference type="ChEBI" id="CHEBI:15378"/>
        <dbReference type="ChEBI" id="CHEBI:30879"/>
        <dbReference type="ChEBI" id="CHEBI:57597"/>
        <dbReference type="ChEBI" id="CHEBI:83408"/>
        <dbReference type="EC" id="3.1.4.46"/>
    </reaction>
</comment>
<feature type="domain" description="GP-PDE" evidence="7">
    <location>
        <begin position="1"/>
        <end position="166"/>
    </location>
</feature>
<name>A0A8J5L021_ZINOF</name>